<dbReference type="Pfam" id="PF22964">
    <property type="entry name" value="ZER1-like_2nd"/>
    <property type="match status" value="1"/>
</dbReference>
<dbReference type="EMBL" id="OC930131">
    <property type="protein sequence ID" value="CAD7658579.1"/>
    <property type="molecule type" value="Genomic_DNA"/>
</dbReference>
<dbReference type="InterPro" id="IPR055142">
    <property type="entry name" value="ZER1-like_C"/>
</dbReference>
<dbReference type="Gene3D" id="2.60.40.10">
    <property type="entry name" value="Immunoglobulins"/>
    <property type="match status" value="1"/>
</dbReference>
<dbReference type="InterPro" id="IPR016024">
    <property type="entry name" value="ARM-type_fold"/>
</dbReference>
<evidence type="ECO:0000313" key="3">
    <source>
        <dbReference type="Proteomes" id="UP000728032"/>
    </source>
</evidence>
<evidence type="ECO:0000313" key="2">
    <source>
        <dbReference type="EMBL" id="CAD7658579.1"/>
    </source>
</evidence>
<accession>A0A7R9QU59</accession>
<keyword evidence="3" id="KW-1185">Reference proteome</keyword>
<dbReference type="InterPro" id="IPR011989">
    <property type="entry name" value="ARM-like"/>
</dbReference>
<gene>
    <name evidence="2" type="ORF">ONB1V03_LOCUS15200</name>
</gene>
<dbReference type="EMBL" id="CAJPVJ010015306">
    <property type="protein sequence ID" value="CAG2175765.1"/>
    <property type="molecule type" value="Genomic_DNA"/>
</dbReference>
<dbReference type="AlphaFoldDB" id="A0A7R9QU59"/>
<proteinExistence type="predicted"/>
<evidence type="ECO:0000259" key="1">
    <source>
        <dbReference type="Pfam" id="PF22964"/>
    </source>
</evidence>
<dbReference type="InterPro" id="IPR008962">
    <property type="entry name" value="PapD-like_sf"/>
</dbReference>
<dbReference type="SUPFAM" id="SSF49354">
    <property type="entry name" value="PapD-like"/>
    <property type="match status" value="1"/>
</dbReference>
<dbReference type="Gene3D" id="1.25.10.10">
    <property type="entry name" value="Leucine-rich Repeat Variant"/>
    <property type="match status" value="1"/>
</dbReference>
<dbReference type="SUPFAM" id="SSF48371">
    <property type="entry name" value="ARM repeat"/>
    <property type="match status" value="1"/>
</dbReference>
<name>A0A7R9QU59_9ACAR</name>
<feature type="domain" description="Protein zer-1 homolog-like C-terminal" evidence="1">
    <location>
        <begin position="1"/>
        <end position="193"/>
    </location>
</feature>
<protein>
    <recommendedName>
        <fullName evidence="1">Protein zer-1 homolog-like C-terminal domain-containing protein</fullName>
    </recommendedName>
</protein>
<dbReference type="Proteomes" id="UP000728032">
    <property type="component" value="Unassembled WGS sequence"/>
</dbReference>
<dbReference type="InterPro" id="IPR013783">
    <property type="entry name" value="Ig-like_fold"/>
</dbReference>
<sequence length="386" mass="43677">MENSGMARFIKCIDLFPDDKDLLFFIFGTLSNVSECDLVNGKLIAKDYIQRMVKHLNQQAYGYTICGFVADILTNIAAIDITQWPEDLSEECKRDFVLGKIKTEISAWKVNFDLCFQFNSLAPLIKLIKPNIPADCYILPVWRLANCTRVESSQYCPMLEKEGGLQVLEDLIKRSDVMRDIKMLAALTLYQCELARTDRAASDKLKTSESTQGCRKVVKLEDLIQHTAICEHNEANLPKTCDVCYCDKTRDHDCVDAILEAKCSANDETDLLTRTVRELKTEESVRTARMFQSEDDGPQEVFRPTKHMGLIESFGTVTIAVSLQPVYIDNLIGKNKHKFMVQTMFAPEGAVNQETLWEGVNPEAIMTSKLKCVFDVTPPSNETPVR</sequence>
<dbReference type="OrthoDB" id="6477069at2759"/>
<reference evidence="2" key="1">
    <citation type="submission" date="2020-11" db="EMBL/GenBank/DDBJ databases">
        <authorList>
            <person name="Tran Van P."/>
        </authorList>
    </citation>
    <scope>NUCLEOTIDE SEQUENCE</scope>
</reference>
<organism evidence="2">
    <name type="scientific">Oppiella nova</name>
    <dbReference type="NCBI Taxonomy" id="334625"/>
    <lineage>
        <taxon>Eukaryota</taxon>
        <taxon>Metazoa</taxon>
        <taxon>Ecdysozoa</taxon>
        <taxon>Arthropoda</taxon>
        <taxon>Chelicerata</taxon>
        <taxon>Arachnida</taxon>
        <taxon>Acari</taxon>
        <taxon>Acariformes</taxon>
        <taxon>Sarcoptiformes</taxon>
        <taxon>Oribatida</taxon>
        <taxon>Brachypylina</taxon>
        <taxon>Oppioidea</taxon>
        <taxon>Oppiidae</taxon>
        <taxon>Oppiella</taxon>
    </lineage>
</organism>